<evidence type="ECO:0000259" key="1">
    <source>
        <dbReference type="Pfam" id="PF03126"/>
    </source>
</evidence>
<dbReference type="Pfam" id="PF03126">
    <property type="entry name" value="Plus-3"/>
    <property type="match status" value="1"/>
</dbReference>
<evidence type="ECO:0000313" key="3">
    <source>
        <dbReference type="Proteomes" id="UP000014978"/>
    </source>
</evidence>
<dbReference type="Gene3D" id="3.90.70.200">
    <property type="entry name" value="Plus-3 domain"/>
    <property type="match status" value="1"/>
</dbReference>
<sequence>MHKTPIDDDLYYDSDDKNYLLTLPEYEREEILYERYNKIIKLKEEQEYEEKLKNIDTNGINTNIEEIKQIDIIEFTEEEIKKMVVNRDVLVNNIYRGDFERFIGQFIRINCINKYVIGLITDINRGETYSIRYKHKNIKTNRHLKIKIKNKEYESVEIKNVSNALPEEDEIKEFQDFFSTLEIEKEIQFKKYKNTIAFFTRPLTDAEITEYHVEKEKFVPNTKSRVKRKIELIAKRDKLVENRKFKEAEEIQDEIDKLDGNEEEDVWATIHQKNRKTNILNAKKNEGKTKKEKDDIYNPCRRRSKYF</sequence>
<name>S7XV51_SPRLO</name>
<reference evidence="3" key="1">
    <citation type="journal article" date="2013" name="PLoS Genet.">
        <title>The genome of Spraguea lophii and the basis of host-microsporidian interactions.</title>
        <authorList>
            <person name="Campbell S.E."/>
            <person name="Williams T.A."/>
            <person name="Yousuf A."/>
            <person name="Soanes D.M."/>
            <person name="Paszkiewicz K.H."/>
            <person name="Williams B.A.P."/>
        </authorList>
    </citation>
    <scope>NUCLEOTIDE SEQUENCE [LARGE SCALE GENOMIC DNA]</scope>
    <source>
        <strain evidence="3">42_110</strain>
    </source>
</reference>
<feature type="domain" description="Plus3" evidence="1">
    <location>
        <begin position="79"/>
        <end position="175"/>
    </location>
</feature>
<dbReference type="InterPro" id="IPR004343">
    <property type="entry name" value="Plus-3_dom"/>
</dbReference>
<evidence type="ECO:0000313" key="2">
    <source>
        <dbReference type="EMBL" id="EPR79733.1"/>
    </source>
</evidence>
<dbReference type="InterPro" id="IPR036128">
    <property type="entry name" value="Plus3-like_sf"/>
</dbReference>
<dbReference type="AlphaFoldDB" id="S7XV51"/>
<dbReference type="GO" id="GO:0003677">
    <property type="term" value="F:DNA binding"/>
    <property type="evidence" value="ECO:0007669"/>
    <property type="project" value="InterPro"/>
</dbReference>
<comment type="caution">
    <text evidence="2">The sequence shown here is derived from an EMBL/GenBank/DDBJ whole genome shotgun (WGS) entry which is preliminary data.</text>
</comment>
<dbReference type="SUPFAM" id="SSF159042">
    <property type="entry name" value="Plus3-like"/>
    <property type="match status" value="1"/>
</dbReference>
<dbReference type="OMA" id="MEHRIDE"/>
<gene>
    <name evidence="2" type="ORF">SLOPH_1682</name>
</gene>
<accession>S7XV51</accession>
<organism evidence="2 3">
    <name type="scientific">Spraguea lophii (strain 42_110)</name>
    <name type="common">Microsporidian parasite</name>
    <dbReference type="NCBI Taxonomy" id="1358809"/>
    <lineage>
        <taxon>Eukaryota</taxon>
        <taxon>Fungi</taxon>
        <taxon>Fungi incertae sedis</taxon>
        <taxon>Microsporidia</taxon>
        <taxon>Spragueidae</taxon>
        <taxon>Spraguea</taxon>
    </lineage>
</organism>
<keyword evidence="3" id="KW-1185">Reference proteome</keyword>
<dbReference type="HOGENOM" id="CLU_078876_0_0_1"/>
<proteinExistence type="predicted"/>
<dbReference type="EMBL" id="ATCN01000135">
    <property type="protein sequence ID" value="EPR79733.1"/>
    <property type="molecule type" value="Genomic_DNA"/>
</dbReference>
<dbReference type="VEuPathDB" id="MicrosporidiaDB:SLOPH_1682"/>
<dbReference type="InParanoid" id="S7XV51"/>
<dbReference type="STRING" id="1358809.S7XV51"/>
<protein>
    <recommendedName>
        <fullName evidence="1">Plus3 domain-containing protein</fullName>
    </recommendedName>
</protein>
<dbReference type="Proteomes" id="UP000014978">
    <property type="component" value="Unassembled WGS sequence"/>
</dbReference>